<evidence type="ECO:0000313" key="2">
    <source>
        <dbReference type="EMBL" id="VDH96774.1"/>
    </source>
</evidence>
<gene>
    <name evidence="2" type="ORF">MGAL_10B015698</name>
</gene>
<feature type="compositionally biased region" description="Polar residues" evidence="1">
    <location>
        <begin position="16"/>
        <end position="26"/>
    </location>
</feature>
<feature type="region of interest" description="Disordered" evidence="1">
    <location>
        <begin position="1"/>
        <end position="68"/>
    </location>
</feature>
<sequence>MEEAYGYKANVKPIFTMSSSMPSAESVTCEDSDVESLNESSLAEEGKRKKKASDSDQTNNQGKKVKKSNEVLMFLETMNEEFKEEQRGLLSEIKEQHKAKMDKEDQKIQLMSQIIEHMNK</sequence>
<reference evidence="2" key="1">
    <citation type="submission" date="2018-11" db="EMBL/GenBank/DDBJ databases">
        <authorList>
            <person name="Alioto T."/>
            <person name="Alioto T."/>
        </authorList>
    </citation>
    <scope>NUCLEOTIDE SEQUENCE</scope>
</reference>
<dbReference type="AlphaFoldDB" id="A0A8B6BXG7"/>
<keyword evidence="3" id="KW-1185">Reference proteome</keyword>
<name>A0A8B6BXG7_MYTGA</name>
<organism evidence="2 3">
    <name type="scientific">Mytilus galloprovincialis</name>
    <name type="common">Mediterranean mussel</name>
    <dbReference type="NCBI Taxonomy" id="29158"/>
    <lineage>
        <taxon>Eukaryota</taxon>
        <taxon>Metazoa</taxon>
        <taxon>Spiralia</taxon>
        <taxon>Lophotrochozoa</taxon>
        <taxon>Mollusca</taxon>
        <taxon>Bivalvia</taxon>
        <taxon>Autobranchia</taxon>
        <taxon>Pteriomorphia</taxon>
        <taxon>Mytilida</taxon>
        <taxon>Mytiloidea</taxon>
        <taxon>Mytilidae</taxon>
        <taxon>Mytilinae</taxon>
        <taxon>Mytilus</taxon>
    </lineage>
</organism>
<dbReference type="Proteomes" id="UP000596742">
    <property type="component" value="Unassembled WGS sequence"/>
</dbReference>
<protein>
    <submittedName>
        <fullName evidence="2">Uncharacterized protein</fullName>
    </submittedName>
</protein>
<evidence type="ECO:0000313" key="3">
    <source>
        <dbReference type="Proteomes" id="UP000596742"/>
    </source>
</evidence>
<evidence type="ECO:0000256" key="1">
    <source>
        <dbReference type="SAM" id="MobiDB-lite"/>
    </source>
</evidence>
<accession>A0A8B6BXG7</accession>
<comment type="caution">
    <text evidence="2">The sequence shown here is derived from an EMBL/GenBank/DDBJ whole genome shotgun (WGS) entry which is preliminary data.</text>
</comment>
<dbReference type="EMBL" id="UYJE01000813">
    <property type="protein sequence ID" value="VDH96774.1"/>
    <property type="molecule type" value="Genomic_DNA"/>
</dbReference>
<proteinExistence type="predicted"/>